<keyword evidence="1" id="KW-0472">Membrane</keyword>
<accession>A0A3S1ALS5</accession>
<proteinExistence type="predicted"/>
<dbReference type="AlphaFoldDB" id="A0A3S1ALS5"/>
<dbReference type="Proteomes" id="UP000271624">
    <property type="component" value="Unassembled WGS sequence"/>
</dbReference>
<protein>
    <submittedName>
        <fullName evidence="2">Uncharacterized protein</fullName>
    </submittedName>
</protein>
<comment type="caution">
    <text evidence="2">The sequence shown here is derived from an EMBL/GenBank/DDBJ whole genome shotgun (WGS) entry which is preliminary data.</text>
</comment>
<keyword evidence="1" id="KW-0812">Transmembrane</keyword>
<gene>
    <name evidence="2" type="ORF">DSM106972_049700</name>
</gene>
<sequence>MKLNSVVSIKVVRLVRYFYLALGFSLLIASLFLSGCSNDNTSGTSLNWQNTNAVPKSLLLSATTQNTILPSTQINAIKVAVIPTREKNNLYIFNFNSPNLCGELGCLYAGYLSDGQGSKQVLNLYLQPNVLPGKHLITLVNDDSKNSSGLPCLDVQQVINNTTVQKLIYCFNGNDYQPVENTLIKV</sequence>
<evidence type="ECO:0000313" key="3">
    <source>
        <dbReference type="Proteomes" id="UP000271624"/>
    </source>
</evidence>
<keyword evidence="3" id="KW-1185">Reference proteome</keyword>
<dbReference type="OrthoDB" id="511072at2"/>
<organism evidence="2 3">
    <name type="scientific">Dulcicalothrix desertica PCC 7102</name>
    <dbReference type="NCBI Taxonomy" id="232991"/>
    <lineage>
        <taxon>Bacteria</taxon>
        <taxon>Bacillati</taxon>
        <taxon>Cyanobacteriota</taxon>
        <taxon>Cyanophyceae</taxon>
        <taxon>Nostocales</taxon>
        <taxon>Calotrichaceae</taxon>
        <taxon>Dulcicalothrix</taxon>
    </lineage>
</organism>
<dbReference type="EMBL" id="RSCL01000012">
    <property type="protein sequence ID" value="RUT04056.1"/>
    <property type="molecule type" value="Genomic_DNA"/>
</dbReference>
<reference evidence="2" key="1">
    <citation type="submission" date="2018-12" db="EMBL/GenBank/DDBJ databases">
        <authorList>
            <person name="Will S."/>
            <person name="Neumann-Schaal M."/>
            <person name="Henke P."/>
        </authorList>
    </citation>
    <scope>NUCLEOTIDE SEQUENCE</scope>
    <source>
        <strain evidence="2">PCC 7102</strain>
    </source>
</reference>
<evidence type="ECO:0000313" key="2">
    <source>
        <dbReference type="EMBL" id="RUT04056.1"/>
    </source>
</evidence>
<dbReference type="RefSeq" id="WP_127083299.1">
    <property type="nucleotide sequence ID" value="NZ_RSCL01000012.1"/>
</dbReference>
<feature type="transmembrane region" description="Helical" evidence="1">
    <location>
        <begin position="14"/>
        <end position="33"/>
    </location>
</feature>
<keyword evidence="1" id="KW-1133">Transmembrane helix</keyword>
<evidence type="ECO:0000256" key="1">
    <source>
        <dbReference type="SAM" id="Phobius"/>
    </source>
</evidence>
<name>A0A3S1ALS5_9CYAN</name>
<reference evidence="2" key="2">
    <citation type="journal article" date="2019" name="Genome Biol. Evol.">
        <title>Day and night: Metabolic profiles and evolutionary relationships of six axenic non-marine cyanobacteria.</title>
        <authorList>
            <person name="Will S.E."/>
            <person name="Henke P."/>
            <person name="Boedeker C."/>
            <person name="Huang S."/>
            <person name="Brinkmann H."/>
            <person name="Rohde M."/>
            <person name="Jarek M."/>
            <person name="Friedl T."/>
            <person name="Seufert S."/>
            <person name="Schumacher M."/>
            <person name="Overmann J."/>
            <person name="Neumann-Schaal M."/>
            <person name="Petersen J."/>
        </authorList>
    </citation>
    <scope>NUCLEOTIDE SEQUENCE [LARGE SCALE GENOMIC DNA]</scope>
    <source>
        <strain evidence="2">PCC 7102</strain>
    </source>
</reference>